<dbReference type="EMBL" id="FUEG01000013">
    <property type="protein sequence ID" value="SJL11251.1"/>
    <property type="molecule type" value="Genomic_DNA"/>
</dbReference>
<dbReference type="OrthoDB" id="3197626at2759"/>
<keyword evidence="4" id="KW-1185">Reference proteome</keyword>
<organism evidence="3 4">
    <name type="scientific">Armillaria ostoyae</name>
    <name type="common">Armillaria root rot fungus</name>
    <dbReference type="NCBI Taxonomy" id="47428"/>
    <lineage>
        <taxon>Eukaryota</taxon>
        <taxon>Fungi</taxon>
        <taxon>Dikarya</taxon>
        <taxon>Basidiomycota</taxon>
        <taxon>Agaricomycotina</taxon>
        <taxon>Agaricomycetes</taxon>
        <taxon>Agaricomycetidae</taxon>
        <taxon>Agaricales</taxon>
        <taxon>Marasmiineae</taxon>
        <taxon>Physalacriaceae</taxon>
        <taxon>Armillaria</taxon>
    </lineage>
</organism>
<feature type="transmembrane region" description="Helical" evidence="2">
    <location>
        <begin position="53"/>
        <end position="74"/>
    </location>
</feature>
<feature type="transmembrane region" description="Helical" evidence="2">
    <location>
        <begin position="229"/>
        <end position="249"/>
    </location>
</feature>
<evidence type="ECO:0000313" key="4">
    <source>
        <dbReference type="Proteomes" id="UP000219338"/>
    </source>
</evidence>
<gene>
    <name evidence="3" type="ORF">ARMOST_14654</name>
</gene>
<dbReference type="OMA" id="VHASFIY"/>
<feature type="transmembrane region" description="Helical" evidence="2">
    <location>
        <begin position="164"/>
        <end position="184"/>
    </location>
</feature>
<dbReference type="AlphaFoldDB" id="A0A284RR66"/>
<dbReference type="Proteomes" id="UP000219338">
    <property type="component" value="Unassembled WGS sequence"/>
</dbReference>
<feature type="transmembrane region" description="Helical" evidence="2">
    <location>
        <begin position="117"/>
        <end position="135"/>
    </location>
</feature>
<feature type="transmembrane region" description="Helical" evidence="2">
    <location>
        <begin position="86"/>
        <end position="105"/>
    </location>
</feature>
<feature type="region of interest" description="Disordered" evidence="1">
    <location>
        <begin position="321"/>
        <end position="342"/>
    </location>
</feature>
<keyword evidence="2" id="KW-0472">Membrane</keyword>
<reference evidence="4" key="1">
    <citation type="journal article" date="2017" name="Nat. Ecol. Evol.">
        <title>Genome expansion and lineage-specific genetic innovations in the forest pathogenic fungi Armillaria.</title>
        <authorList>
            <person name="Sipos G."/>
            <person name="Prasanna A.N."/>
            <person name="Walter M.C."/>
            <person name="O'Connor E."/>
            <person name="Balint B."/>
            <person name="Krizsan K."/>
            <person name="Kiss B."/>
            <person name="Hess J."/>
            <person name="Varga T."/>
            <person name="Slot J."/>
            <person name="Riley R."/>
            <person name="Boka B."/>
            <person name="Rigling D."/>
            <person name="Barry K."/>
            <person name="Lee J."/>
            <person name="Mihaltcheva S."/>
            <person name="LaButti K."/>
            <person name="Lipzen A."/>
            <person name="Waldron R."/>
            <person name="Moloney N.M."/>
            <person name="Sperisen C."/>
            <person name="Kredics L."/>
            <person name="Vagvoelgyi C."/>
            <person name="Patrignani A."/>
            <person name="Fitzpatrick D."/>
            <person name="Nagy I."/>
            <person name="Doyle S."/>
            <person name="Anderson J.B."/>
            <person name="Grigoriev I.V."/>
            <person name="Gueldener U."/>
            <person name="Muensterkoetter M."/>
            <person name="Nagy L.G."/>
        </authorList>
    </citation>
    <scope>NUCLEOTIDE SEQUENCE [LARGE SCALE GENOMIC DNA]</scope>
    <source>
        <strain evidence="4">C18/9</strain>
    </source>
</reference>
<evidence type="ECO:0000256" key="2">
    <source>
        <dbReference type="SAM" id="Phobius"/>
    </source>
</evidence>
<accession>A0A284RR66</accession>
<protein>
    <submittedName>
        <fullName evidence="3">Uncharacterized protein</fullName>
    </submittedName>
</protein>
<keyword evidence="2" id="KW-1133">Transmembrane helix</keyword>
<sequence>MVDWHSPEVLQDNALAFTKSIHCLIGLYLWEFVNTLDFDWAVISGEQKFRWPLFFYFYARYGMLGVLIGFAVALNVTKTDIHCQGLFLFIQIVGNTCLGVASINLSIRTIAVWGQSLYVTVPLVALICGQFGIILKSVTNVHASFIYGAGCSIDSTESSLFAAMYLYTMGTDFIVMCLMVYKLWYKRRHQQRSRIMKLMFVDGLAYFALAFVVNLLAAIFSLLDLNDVMSVIADGPASILATVASCRVVRRLYRFRSPGVEIYSASGGDSSSGNNNRTHPLSQQARIDVPPKTAVGGVHVQMQTFTETSYGAPGSAKDREIAGDFFDKDSAESELKGKSAGY</sequence>
<proteinExistence type="predicted"/>
<evidence type="ECO:0000313" key="3">
    <source>
        <dbReference type="EMBL" id="SJL11251.1"/>
    </source>
</evidence>
<feature type="transmembrane region" description="Helical" evidence="2">
    <location>
        <begin position="204"/>
        <end position="223"/>
    </location>
</feature>
<keyword evidence="2" id="KW-0812">Transmembrane</keyword>
<name>A0A284RR66_ARMOS</name>
<evidence type="ECO:0000256" key="1">
    <source>
        <dbReference type="SAM" id="MobiDB-lite"/>
    </source>
</evidence>